<evidence type="ECO:0000313" key="2">
    <source>
        <dbReference type="EMBL" id="NMG43003.1"/>
    </source>
</evidence>
<dbReference type="EMBL" id="WTVN01000004">
    <property type="protein sequence ID" value="NMG43003.1"/>
    <property type="molecule type" value="Genomic_DNA"/>
</dbReference>
<dbReference type="Proteomes" id="UP000623795">
    <property type="component" value="Unassembled WGS sequence"/>
</dbReference>
<dbReference type="RefSeq" id="WP_169254915.1">
    <property type="nucleotide sequence ID" value="NZ_WTVN01000004.1"/>
</dbReference>
<feature type="region of interest" description="Disordered" evidence="1">
    <location>
        <begin position="1"/>
        <end position="25"/>
    </location>
</feature>
<keyword evidence="3" id="KW-1185">Reference proteome</keyword>
<evidence type="ECO:0000313" key="3">
    <source>
        <dbReference type="Proteomes" id="UP000623795"/>
    </source>
</evidence>
<evidence type="ECO:0000256" key="1">
    <source>
        <dbReference type="SAM" id="MobiDB-lite"/>
    </source>
</evidence>
<organism evidence="2 3">
    <name type="scientific">Aromatoleum toluvorans</name>
    <dbReference type="NCBI Taxonomy" id="92002"/>
    <lineage>
        <taxon>Bacteria</taxon>
        <taxon>Pseudomonadati</taxon>
        <taxon>Pseudomonadota</taxon>
        <taxon>Betaproteobacteria</taxon>
        <taxon>Rhodocyclales</taxon>
        <taxon>Rhodocyclaceae</taxon>
        <taxon>Aromatoleum</taxon>
    </lineage>
</organism>
<name>A0ABX1PUH1_9RHOO</name>
<sequence>MGRREIEVVDEDPGRSAATRGSSNPSPLVLSEIRNFRLLPALQYNPITREHLLVGIVGDATEEAGFDRIPSIVG</sequence>
<accession>A0ABX1PUH1</accession>
<protein>
    <recommendedName>
        <fullName evidence="4">Clp R domain-containing protein</fullName>
    </recommendedName>
</protein>
<reference evidence="2 3" key="1">
    <citation type="submission" date="2019-12" db="EMBL/GenBank/DDBJ databases">
        <title>Comparative genomics gives insights into the taxonomy of the Azoarcus-Aromatoleum group and reveals separate origins of nif in the plant-associated Azoarcus and non-plant-associated Aromatoleum sub-groups.</title>
        <authorList>
            <person name="Lafos M."/>
            <person name="Maluk M."/>
            <person name="Batista M."/>
            <person name="Junghare M."/>
            <person name="Carmona M."/>
            <person name="Faoro H."/>
            <person name="Cruz L.M."/>
            <person name="Battistoni F."/>
            <person name="De Souza E."/>
            <person name="Pedrosa F."/>
            <person name="Chen W.-M."/>
            <person name="Poole P.S."/>
            <person name="Dixon R.A."/>
            <person name="James E.K."/>
        </authorList>
    </citation>
    <scope>NUCLEOTIDE SEQUENCE [LARGE SCALE GENOMIC DNA]</scope>
    <source>
        <strain evidence="2 3">Td21</strain>
    </source>
</reference>
<comment type="caution">
    <text evidence="2">The sequence shown here is derived from an EMBL/GenBank/DDBJ whole genome shotgun (WGS) entry which is preliminary data.</text>
</comment>
<proteinExistence type="predicted"/>
<gene>
    <name evidence="2" type="ORF">GPA22_04570</name>
</gene>
<evidence type="ECO:0008006" key="4">
    <source>
        <dbReference type="Google" id="ProtNLM"/>
    </source>
</evidence>